<evidence type="ECO:0000256" key="1">
    <source>
        <dbReference type="SAM" id="MobiDB-lite"/>
    </source>
</evidence>
<evidence type="ECO:0000313" key="2">
    <source>
        <dbReference type="EMBL" id="KAH3776716.1"/>
    </source>
</evidence>
<reference evidence="2" key="1">
    <citation type="journal article" date="2019" name="bioRxiv">
        <title>The Genome of the Zebra Mussel, Dreissena polymorpha: A Resource for Invasive Species Research.</title>
        <authorList>
            <person name="McCartney M.A."/>
            <person name="Auch B."/>
            <person name="Kono T."/>
            <person name="Mallez S."/>
            <person name="Zhang Y."/>
            <person name="Obille A."/>
            <person name="Becker A."/>
            <person name="Abrahante J.E."/>
            <person name="Garbe J."/>
            <person name="Badalamenti J.P."/>
            <person name="Herman A."/>
            <person name="Mangelson H."/>
            <person name="Liachko I."/>
            <person name="Sullivan S."/>
            <person name="Sone E.D."/>
            <person name="Koren S."/>
            <person name="Silverstein K.A.T."/>
            <person name="Beckman K.B."/>
            <person name="Gohl D.M."/>
        </authorList>
    </citation>
    <scope>NUCLEOTIDE SEQUENCE</scope>
    <source>
        <strain evidence="2">Duluth1</strain>
        <tissue evidence="2">Whole animal</tissue>
    </source>
</reference>
<sequence>MSLFKFGFTGGDGGSSDTKRKGKEESKRKYEEIKKQENFSRNGVKITNRCLK</sequence>
<organism evidence="2 3">
    <name type="scientific">Dreissena polymorpha</name>
    <name type="common">Zebra mussel</name>
    <name type="synonym">Mytilus polymorpha</name>
    <dbReference type="NCBI Taxonomy" id="45954"/>
    <lineage>
        <taxon>Eukaryota</taxon>
        <taxon>Metazoa</taxon>
        <taxon>Spiralia</taxon>
        <taxon>Lophotrochozoa</taxon>
        <taxon>Mollusca</taxon>
        <taxon>Bivalvia</taxon>
        <taxon>Autobranchia</taxon>
        <taxon>Heteroconchia</taxon>
        <taxon>Euheterodonta</taxon>
        <taxon>Imparidentia</taxon>
        <taxon>Neoheterodontei</taxon>
        <taxon>Myida</taxon>
        <taxon>Dreissenoidea</taxon>
        <taxon>Dreissenidae</taxon>
        <taxon>Dreissena</taxon>
    </lineage>
</organism>
<dbReference type="Proteomes" id="UP000828390">
    <property type="component" value="Unassembled WGS sequence"/>
</dbReference>
<comment type="caution">
    <text evidence="2">The sequence shown here is derived from an EMBL/GenBank/DDBJ whole genome shotgun (WGS) entry which is preliminary data.</text>
</comment>
<keyword evidence="3" id="KW-1185">Reference proteome</keyword>
<dbReference type="EMBL" id="JAIWYP010000009">
    <property type="protein sequence ID" value="KAH3776716.1"/>
    <property type="molecule type" value="Genomic_DNA"/>
</dbReference>
<feature type="compositionally biased region" description="Basic and acidic residues" evidence="1">
    <location>
        <begin position="17"/>
        <end position="34"/>
    </location>
</feature>
<protein>
    <submittedName>
        <fullName evidence="2">Uncharacterized protein</fullName>
    </submittedName>
</protein>
<dbReference type="AlphaFoldDB" id="A0A9D4EBH7"/>
<name>A0A9D4EBH7_DREPO</name>
<proteinExistence type="predicted"/>
<gene>
    <name evidence="2" type="ORF">DPMN_178148</name>
</gene>
<accession>A0A9D4EBH7</accession>
<reference evidence="2" key="2">
    <citation type="submission" date="2020-11" db="EMBL/GenBank/DDBJ databases">
        <authorList>
            <person name="McCartney M.A."/>
            <person name="Auch B."/>
            <person name="Kono T."/>
            <person name="Mallez S."/>
            <person name="Becker A."/>
            <person name="Gohl D.M."/>
            <person name="Silverstein K.A.T."/>
            <person name="Koren S."/>
            <person name="Bechman K.B."/>
            <person name="Herman A."/>
            <person name="Abrahante J.E."/>
            <person name="Garbe J."/>
        </authorList>
    </citation>
    <scope>NUCLEOTIDE SEQUENCE</scope>
    <source>
        <strain evidence="2">Duluth1</strain>
        <tissue evidence="2">Whole animal</tissue>
    </source>
</reference>
<evidence type="ECO:0000313" key="3">
    <source>
        <dbReference type="Proteomes" id="UP000828390"/>
    </source>
</evidence>
<feature type="region of interest" description="Disordered" evidence="1">
    <location>
        <begin position="1"/>
        <end position="34"/>
    </location>
</feature>